<gene>
    <name evidence="2" type="ORF">F0161_02725</name>
</gene>
<reference evidence="2 3" key="1">
    <citation type="submission" date="2019-09" db="EMBL/GenBank/DDBJ databases">
        <title>Complete Genome Sequence of Lactobacillus nenjiangensis SH-Y15, isolated from sauerkraut.</title>
        <authorList>
            <person name="Yang H."/>
        </authorList>
    </citation>
    <scope>NUCLEOTIDE SEQUENCE [LARGE SCALE GENOMIC DNA]</scope>
    <source>
        <strain evidence="2 3">SH-Y15</strain>
    </source>
</reference>
<keyword evidence="1" id="KW-1133">Transmembrane helix</keyword>
<evidence type="ECO:0000313" key="3">
    <source>
        <dbReference type="Proteomes" id="UP000325295"/>
    </source>
</evidence>
<dbReference type="OrthoDB" id="3457556at2"/>
<accession>A0A5P1X3F9</accession>
<protein>
    <submittedName>
        <fullName evidence="2">Multidrug resistance efflux transporter family protein</fullName>
    </submittedName>
</protein>
<evidence type="ECO:0000256" key="1">
    <source>
        <dbReference type="SAM" id="Phobius"/>
    </source>
</evidence>
<feature type="transmembrane region" description="Helical" evidence="1">
    <location>
        <begin position="297"/>
        <end position="315"/>
    </location>
</feature>
<dbReference type="Pfam" id="PF13536">
    <property type="entry name" value="EmrE"/>
    <property type="match status" value="1"/>
</dbReference>
<feature type="transmembrane region" description="Helical" evidence="1">
    <location>
        <begin position="35"/>
        <end position="57"/>
    </location>
</feature>
<evidence type="ECO:0000313" key="2">
    <source>
        <dbReference type="EMBL" id="QER68336.1"/>
    </source>
</evidence>
<feature type="transmembrane region" description="Helical" evidence="1">
    <location>
        <begin position="240"/>
        <end position="261"/>
    </location>
</feature>
<feature type="transmembrane region" description="Helical" evidence="1">
    <location>
        <begin position="7"/>
        <end position="29"/>
    </location>
</feature>
<name>A0A5P1X3F9_9LACO</name>
<dbReference type="EMBL" id="CP043939">
    <property type="protein sequence ID" value="QER68336.1"/>
    <property type="molecule type" value="Genomic_DNA"/>
</dbReference>
<sequence>MRTKSYTAIIIGIISAFFFSLTFVLNEVMANSHGYWLWTASLRYLWTLPMMLIVMWLPLTHSSFKKVFKSISAHKWSWLIWSQFCFVLFYAPLCLASLYLPGWLVSSTWQLTIICGVLLTPLVKVPIIDNSVVKYQRLKIPYRSLPWTVLILSGVLLTVINYSQQLNGIAHLGLSLISLLIAAISYPLGNRKVMAASPEVNGVEKVFGMLICSYPTWIILAIISYFKAGAPTVGMLENTFSVALSSGVVATVLFFQATSMVAKHMPSLAKVEATQSMEVVFSVLLSVLFLGHAIPGGWQLAGLIIMVIGIIGISLR</sequence>
<proteinExistence type="predicted"/>
<feature type="transmembrane region" description="Helical" evidence="1">
    <location>
        <begin position="78"/>
        <end position="100"/>
    </location>
</feature>
<feature type="transmembrane region" description="Helical" evidence="1">
    <location>
        <begin position="106"/>
        <end position="123"/>
    </location>
</feature>
<dbReference type="AlphaFoldDB" id="A0A5P1X3F9"/>
<keyword evidence="1" id="KW-0472">Membrane</keyword>
<keyword evidence="3" id="KW-1185">Reference proteome</keyword>
<feature type="transmembrane region" description="Helical" evidence="1">
    <location>
        <begin position="144"/>
        <end position="162"/>
    </location>
</feature>
<feature type="transmembrane region" description="Helical" evidence="1">
    <location>
        <begin position="273"/>
        <end position="291"/>
    </location>
</feature>
<keyword evidence="1" id="KW-0812">Transmembrane</keyword>
<dbReference type="InterPro" id="IPR032713">
    <property type="entry name" value="EmrE"/>
</dbReference>
<dbReference type="Proteomes" id="UP000325295">
    <property type="component" value="Chromosome"/>
</dbReference>
<organism evidence="2 3">
    <name type="scientific">Paucilactobacillus nenjiangensis</name>
    <dbReference type="NCBI Taxonomy" id="1296540"/>
    <lineage>
        <taxon>Bacteria</taxon>
        <taxon>Bacillati</taxon>
        <taxon>Bacillota</taxon>
        <taxon>Bacilli</taxon>
        <taxon>Lactobacillales</taxon>
        <taxon>Lactobacillaceae</taxon>
        <taxon>Paucilactobacillus</taxon>
    </lineage>
</organism>
<feature type="transmembrane region" description="Helical" evidence="1">
    <location>
        <begin position="168"/>
        <end position="186"/>
    </location>
</feature>
<feature type="transmembrane region" description="Helical" evidence="1">
    <location>
        <begin position="206"/>
        <end position="228"/>
    </location>
</feature>
<dbReference type="KEGG" id="lnn:F0161_02725"/>